<sequence>MALFFPVEMVYRRPSGHRYPMLETRVAMKVQDMWSLGGPRSTTSTLAMLWEYSGSIEPVGTASTVLPETNPYAQGSNYQDVLWMVAFSNTAFAKRIMQSGFRQEYHSKKLLR</sequence>
<evidence type="ECO:0000313" key="2">
    <source>
        <dbReference type="Proteomes" id="UP000186955"/>
    </source>
</evidence>
<gene>
    <name evidence="1" type="ORF">PENSUB_11519</name>
</gene>
<accession>A0A1Q5T376</accession>
<name>A0A1Q5T376_9EURO</name>
<evidence type="ECO:0000313" key="1">
    <source>
        <dbReference type="EMBL" id="OKO94681.1"/>
    </source>
</evidence>
<protein>
    <submittedName>
        <fullName evidence="1">Uncharacterized protein</fullName>
    </submittedName>
</protein>
<dbReference type="AlphaFoldDB" id="A0A1Q5T376"/>
<dbReference type="EMBL" id="MNBE01000716">
    <property type="protein sequence ID" value="OKO94681.1"/>
    <property type="molecule type" value="Genomic_DNA"/>
</dbReference>
<dbReference type="Proteomes" id="UP000186955">
    <property type="component" value="Unassembled WGS sequence"/>
</dbReference>
<keyword evidence="2" id="KW-1185">Reference proteome</keyword>
<comment type="caution">
    <text evidence="1">The sequence shown here is derived from an EMBL/GenBank/DDBJ whole genome shotgun (WGS) entry which is preliminary data.</text>
</comment>
<reference evidence="1 2" key="1">
    <citation type="submission" date="2016-10" db="EMBL/GenBank/DDBJ databases">
        <title>Genome sequence of the ascomycete fungus Penicillium subrubescens.</title>
        <authorList>
            <person name="De Vries R.P."/>
            <person name="Peng M."/>
            <person name="Dilokpimol A."/>
            <person name="Hilden K."/>
            <person name="Makela M.R."/>
            <person name="Grigoriev I."/>
            <person name="Riley R."/>
            <person name="Granchi Z."/>
        </authorList>
    </citation>
    <scope>NUCLEOTIDE SEQUENCE [LARGE SCALE GENOMIC DNA]</scope>
    <source>
        <strain evidence="1 2">CBS 132785</strain>
    </source>
</reference>
<organism evidence="1 2">
    <name type="scientific">Penicillium subrubescens</name>
    <dbReference type="NCBI Taxonomy" id="1316194"/>
    <lineage>
        <taxon>Eukaryota</taxon>
        <taxon>Fungi</taxon>
        <taxon>Dikarya</taxon>
        <taxon>Ascomycota</taxon>
        <taxon>Pezizomycotina</taxon>
        <taxon>Eurotiomycetes</taxon>
        <taxon>Eurotiomycetidae</taxon>
        <taxon>Eurotiales</taxon>
        <taxon>Aspergillaceae</taxon>
        <taxon>Penicillium</taxon>
    </lineage>
</organism>
<proteinExistence type="predicted"/>